<feature type="chain" id="PRO_5013775799" description="Peptidase M14 domain-containing protein" evidence="11">
    <location>
        <begin position="23"/>
        <end position="406"/>
    </location>
</feature>
<evidence type="ECO:0000256" key="1">
    <source>
        <dbReference type="ARBA" id="ARBA00001947"/>
    </source>
</evidence>
<dbReference type="PANTHER" id="PTHR11532:SF43">
    <property type="entry name" value="CARBOXYPEPTIDASE X1-RELATED"/>
    <property type="match status" value="1"/>
</dbReference>
<dbReference type="InterPro" id="IPR008969">
    <property type="entry name" value="CarboxyPept-like_regulatory"/>
</dbReference>
<evidence type="ECO:0000256" key="4">
    <source>
        <dbReference type="ARBA" id="ARBA00022670"/>
    </source>
</evidence>
<keyword evidence="6" id="KW-0378">Hydrolase</keyword>
<evidence type="ECO:0000256" key="5">
    <source>
        <dbReference type="ARBA" id="ARBA00022723"/>
    </source>
</evidence>
<dbReference type="PRINTS" id="PR00765">
    <property type="entry name" value="CRBOXYPTASEA"/>
</dbReference>
<dbReference type="InterPro" id="IPR057246">
    <property type="entry name" value="CARBOXYPEPT_ZN_1"/>
</dbReference>
<dbReference type="PROSITE" id="PS00133">
    <property type="entry name" value="CARBOXYPEPT_ZN_2"/>
    <property type="match status" value="1"/>
</dbReference>
<feature type="active site" description="Proton donor/acceptor" evidence="10">
    <location>
        <position position="255"/>
    </location>
</feature>
<dbReference type="CDD" id="cd11308">
    <property type="entry name" value="Peptidase_M14NE-CP-C_like"/>
    <property type="match status" value="1"/>
</dbReference>
<comment type="cofactor">
    <cofactor evidence="1">
        <name>Zn(2+)</name>
        <dbReference type="ChEBI" id="CHEBI:29105"/>
    </cofactor>
</comment>
<dbReference type="EMBL" id="KV943005">
    <property type="protein sequence ID" value="PIO28301.1"/>
    <property type="molecule type" value="Genomic_DNA"/>
</dbReference>
<evidence type="ECO:0000256" key="7">
    <source>
        <dbReference type="ARBA" id="ARBA00022833"/>
    </source>
</evidence>
<dbReference type="FunFam" id="2.60.40.1120:FF:000009">
    <property type="entry name" value="adipocyte enhancer-binding protein 1"/>
    <property type="match status" value="1"/>
</dbReference>
<evidence type="ECO:0000256" key="6">
    <source>
        <dbReference type="ARBA" id="ARBA00022801"/>
    </source>
</evidence>
<keyword evidence="7" id="KW-0862">Zinc</keyword>
<dbReference type="Proteomes" id="UP000228934">
    <property type="component" value="Unassembled WGS sequence"/>
</dbReference>
<keyword evidence="14" id="KW-1185">Reference proteome</keyword>
<dbReference type="Gene3D" id="3.40.630.10">
    <property type="entry name" value="Zn peptidases"/>
    <property type="match status" value="2"/>
</dbReference>
<gene>
    <name evidence="13" type="ORF">AB205_0051170</name>
</gene>
<dbReference type="Gene3D" id="2.60.40.1120">
    <property type="entry name" value="Carboxypeptidase-like, regulatory domain"/>
    <property type="match status" value="1"/>
</dbReference>
<keyword evidence="4" id="KW-0645">Protease</keyword>
<dbReference type="GO" id="GO:0005615">
    <property type="term" value="C:extracellular space"/>
    <property type="evidence" value="ECO:0007669"/>
    <property type="project" value="TreeGrafter"/>
</dbReference>
<evidence type="ECO:0000256" key="3">
    <source>
        <dbReference type="ARBA" id="ARBA00022645"/>
    </source>
</evidence>
<name>A0A2G9RM11_AQUCT</name>
<keyword evidence="3" id="KW-0121">Carboxypeptidase</keyword>
<feature type="domain" description="Peptidase M14" evidence="12">
    <location>
        <begin position="1"/>
        <end position="285"/>
    </location>
</feature>
<dbReference type="Pfam" id="PF13620">
    <property type="entry name" value="CarboxypepD_reg"/>
    <property type="match status" value="1"/>
</dbReference>
<dbReference type="SUPFAM" id="SSF49464">
    <property type="entry name" value="Carboxypeptidase regulatory domain-like"/>
    <property type="match status" value="1"/>
</dbReference>
<reference evidence="14" key="1">
    <citation type="journal article" date="2017" name="Nat. Commun.">
        <title>The North American bullfrog draft genome provides insight into hormonal regulation of long noncoding RNA.</title>
        <authorList>
            <person name="Hammond S.A."/>
            <person name="Warren R.L."/>
            <person name="Vandervalk B.P."/>
            <person name="Kucuk E."/>
            <person name="Khan H."/>
            <person name="Gibb E.A."/>
            <person name="Pandoh P."/>
            <person name="Kirk H."/>
            <person name="Zhao Y."/>
            <person name="Jones M."/>
            <person name="Mungall A.J."/>
            <person name="Coope R."/>
            <person name="Pleasance S."/>
            <person name="Moore R.A."/>
            <person name="Holt R.A."/>
            <person name="Round J.M."/>
            <person name="Ohora S."/>
            <person name="Walle B.V."/>
            <person name="Veldhoen N."/>
            <person name="Helbing C.C."/>
            <person name="Birol I."/>
        </authorList>
    </citation>
    <scope>NUCLEOTIDE SEQUENCE [LARGE SCALE GENOMIC DNA]</scope>
</reference>
<protein>
    <recommendedName>
        <fullName evidence="12">Peptidase M14 domain-containing protein</fullName>
    </recommendedName>
</protein>
<dbReference type="InterPro" id="IPR000834">
    <property type="entry name" value="Peptidase_M14"/>
</dbReference>
<dbReference type="GO" id="GO:0008270">
    <property type="term" value="F:zinc ion binding"/>
    <property type="evidence" value="ECO:0007669"/>
    <property type="project" value="InterPro"/>
</dbReference>
<keyword evidence="5" id="KW-0479">Metal-binding</keyword>
<evidence type="ECO:0000256" key="2">
    <source>
        <dbReference type="ARBA" id="ARBA00005988"/>
    </source>
</evidence>
<dbReference type="PANTHER" id="PTHR11532">
    <property type="entry name" value="PROTEASE M14 CARBOXYPEPTIDASE"/>
    <property type="match status" value="1"/>
</dbReference>
<evidence type="ECO:0000256" key="10">
    <source>
        <dbReference type="PROSITE-ProRule" id="PRU01379"/>
    </source>
</evidence>
<dbReference type="PROSITE" id="PS52035">
    <property type="entry name" value="PEPTIDASE_M14"/>
    <property type="match status" value="1"/>
</dbReference>
<keyword evidence="11" id="KW-0732">Signal</keyword>
<keyword evidence="8" id="KW-0482">Metalloprotease</keyword>
<dbReference type="GO" id="GO:0004181">
    <property type="term" value="F:metallocarboxypeptidase activity"/>
    <property type="evidence" value="ECO:0007669"/>
    <property type="project" value="InterPro"/>
</dbReference>
<sequence>MEVRGWHVPIIVLFCNFCPTTGEPEFRYVAGMHGNEVVGRELMLNLMEYLCQEYKNKNPRVVRLVTETRIHLLPSMNPDGYEMAYKLVAPETRAIIDWMQKIPFVLSANLHGGELVVSYPFDMARSYWMAKELTPTPDDSMFRWLSTAYATSHRIMSDDNRRICHYDDFIRVGNIINGANWHTVAGSEYKMSWERSHYHVIKENLACQKGRLSSYMNSDFRSSTTFMSKLSSLLHPPGMNDFSYLHTNCFEVTVELSCDKFPHEVELPTEWENNKESLLIYMEQVHRGIKGVVRDKDTGKGVPEAVIEVDGLNHHIRTALDGDYWRLLNPGDYEITAKAEGYHSSTKSCHVSYEDRPTICDFYISKTPKQRLKELLAKGAKLPKELILRLRQIQTRKLKASAKKSK</sequence>
<dbReference type="SMART" id="SM00631">
    <property type="entry name" value="Zn_pept"/>
    <property type="match status" value="1"/>
</dbReference>
<keyword evidence="9" id="KW-0325">Glycoprotein</keyword>
<dbReference type="PROSITE" id="PS00132">
    <property type="entry name" value="CARBOXYPEPT_ZN_1"/>
    <property type="match status" value="1"/>
</dbReference>
<evidence type="ECO:0000256" key="9">
    <source>
        <dbReference type="ARBA" id="ARBA00023180"/>
    </source>
</evidence>
<evidence type="ECO:0000313" key="14">
    <source>
        <dbReference type="Proteomes" id="UP000228934"/>
    </source>
</evidence>
<dbReference type="InterPro" id="IPR057247">
    <property type="entry name" value="CARBOXYPEPT_ZN_2"/>
</dbReference>
<dbReference type="GO" id="GO:0006508">
    <property type="term" value="P:proteolysis"/>
    <property type="evidence" value="ECO:0007669"/>
    <property type="project" value="UniProtKB-KW"/>
</dbReference>
<evidence type="ECO:0000313" key="13">
    <source>
        <dbReference type="EMBL" id="PIO28301.1"/>
    </source>
</evidence>
<dbReference type="AlphaFoldDB" id="A0A2G9RM11"/>
<evidence type="ECO:0000256" key="8">
    <source>
        <dbReference type="ARBA" id="ARBA00023049"/>
    </source>
</evidence>
<proteinExistence type="inferred from homology"/>
<evidence type="ECO:0000259" key="12">
    <source>
        <dbReference type="PROSITE" id="PS52035"/>
    </source>
</evidence>
<dbReference type="OrthoDB" id="10249045at2759"/>
<accession>A0A2G9RM11</accession>
<dbReference type="Pfam" id="PF00246">
    <property type="entry name" value="Peptidase_M14"/>
    <property type="match status" value="3"/>
</dbReference>
<evidence type="ECO:0000256" key="11">
    <source>
        <dbReference type="SAM" id="SignalP"/>
    </source>
</evidence>
<feature type="signal peptide" evidence="11">
    <location>
        <begin position="1"/>
        <end position="22"/>
    </location>
</feature>
<comment type="similarity">
    <text evidence="2 10">Belongs to the peptidase M14 family.</text>
</comment>
<organism evidence="13 14">
    <name type="scientific">Aquarana catesbeiana</name>
    <name type="common">American bullfrog</name>
    <name type="synonym">Rana catesbeiana</name>
    <dbReference type="NCBI Taxonomy" id="8400"/>
    <lineage>
        <taxon>Eukaryota</taxon>
        <taxon>Metazoa</taxon>
        <taxon>Chordata</taxon>
        <taxon>Craniata</taxon>
        <taxon>Vertebrata</taxon>
        <taxon>Euteleostomi</taxon>
        <taxon>Amphibia</taxon>
        <taxon>Batrachia</taxon>
        <taxon>Anura</taxon>
        <taxon>Neobatrachia</taxon>
        <taxon>Ranoidea</taxon>
        <taxon>Ranidae</taxon>
        <taxon>Aquarana</taxon>
    </lineage>
</organism>
<dbReference type="InterPro" id="IPR050753">
    <property type="entry name" value="Peptidase_M14_domain"/>
</dbReference>
<dbReference type="SUPFAM" id="SSF53187">
    <property type="entry name" value="Zn-dependent exopeptidases"/>
    <property type="match status" value="1"/>
</dbReference>